<sequence>MSALQGIFYEEESIWLFLLVTVVMGGWAGWMAARAIARAWRPFPYAALALLLVAAAVRFIHFALFGGTLVSAQYYLVDAAVVMLIGAAGYRYTRTRQMTTQYRWLYERTSPLTWRERPSGAASGRS</sequence>
<dbReference type="RefSeq" id="WP_238305172.1">
    <property type="nucleotide sequence ID" value="NZ_BPQM01000112.1"/>
</dbReference>
<reference evidence="3" key="1">
    <citation type="journal article" date="2016" name="Front. Microbiol.">
        <title>Genome Sequence of the Piezophilic, Mesophilic Sulfate-Reducing Bacterium Desulfovibrio indicus J2T.</title>
        <authorList>
            <person name="Cao J."/>
            <person name="Maignien L."/>
            <person name="Shao Z."/>
            <person name="Alain K."/>
            <person name="Jebbar M."/>
        </authorList>
    </citation>
    <scope>NUCLEOTIDE SEQUENCE</scope>
    <source>
        <strain evidence="3">NBRC 103626</strain>
    </source>
</reference>
<organism evidence="3 4">
    <name type="scientific">Methylobacterium gregans</name>
    <dbReference type="NCBI Taxonomy" id="374424"/>
    <lineage>
        <taxon>Bacteria</taxon>
        <taxon>Pseudomonadati</taxon>
        <taxon>Pseudomonadota</taxon>
        <taxon>Alphaproteobacteria</taxon>
        <taxon>Hyphomicrobiales</taxon>
        <taxon>Methylobacteriaceae</taxon>
        <taxon>Methylobacterium</taxon>
    </lineage>
</organism>
<reference evidence="3" key="2">
    <citation type="submission" date="2021-08" db="EMBL/GenBank/DDBJ databases">
        <authorList>
            <person name="Tani A."/>
            <person name="Ola A."/>
            <person name="Ogura Y."/>
            <person name="Katsura K."/>
            <person name="Hayashi T."/>
        </authorList>
    </citation>
    <scope>NUCLEOTIDE SEQUENCE</scope>
    <source>
        <strain evidence="3">NBRC 103626</strain>
    </source>
</reference>
<dbReference type="Proteomes" id="UP001055108">
    <property type="component" value="Unassembled WGS sequence"/>
</dbReference>
<comment type="caution">
    <text evidence="3">The sequence shown here is derived from an EMBL/GenBank/DDBJ whole genome shotgun (WGS) entry which is preliminary data.</text>
</comment>
<evidence type="ECO:0000313" key="4">
    <source>
        <dbReference type="Proteomes" id="UP001055108"/>
    </source>
</evidence>
<gene>
    <name evidence="3" type="ORF">NBEOAGPD_4016</name>
</gene>
<keyword evidence="4" id="KW-1185">Reference proteome</keyword>
<dbReference type="AlphaFoldDB" id="A0AA37HTU6"/>
<dbReference type="Pfam" id="PF21741">
    <property type="entry name" value="DUF6867"/>
    <property type="match status" value="1"/>
</dbReference>
<dbReference type="InterPro" id="IPR049201">
    <property type="entry name" value="DUF6867"/>
</dbReference>
<keyword evidence="1" id="KW-1133">Transmembrane helix</keyword>
<accession>A0AA37HTU6</accession>
<feature type="domain" description="DUF6867" evidence="2">
    <location>
        <begin position="13"/>
        <end position="117"/>
    </location>
</feature>
<feature type="transmembrane region" description="Helical" evidence="1">
    <location>
        <begin position="45"/>
        <end position="66"/>
    </location>
</feature>
<protein>
    <recommendedName>
        <fullName evidence="2">DUF6867 domain-containing protein</fullName>
    </recommendedName>
</protein>
<evidence type="ECO:0000256" key="1">
    <source>
        <dbReference type="SAM" id="Phobius"/>
    </source>
</evidence>
<name>A0AA37HTU6_9HYPH</name>
<keyword evidence="1" id="KW-0812">Transmembrane</keyword>
<feature type="transmembrane region" description="Helical" evidence="1">
    <location>
        <begin position="72"/>
        <end position="93"/>
    </location>
</feature>
<evidence type="ECO:0000259" key="2">
    <source>
        <dbReference type="Pfam" id="PF21741"/>
    </source>
</evidence>
<feature type="transmembrane region" description="Helical" evidence="1">
    <location>
        <begin position="14"/>
        <end position="33"/>
    </location>
</feature>
<proteinExistence type="predicted"/>
<dbReference type="EMBL" id="BPQM01000112">
    <property type="protein sequence ID" value="GJD80773.1"/>
    <property type="molecule type" value="Genomic_DNA"/>
</dbReference>
<evidence type="ECO:0000313" key="3">
    <source>
        <dbReference type="EMBL" id="GJD80773.1"/>
    </source>
</evidence>
<keyword evidence="1" id="KW-0472">Membrane</keyword>